<dbReference type="Pfam" id="PF12013">
    <property type="entry name" value="OrsD"/>
    <property type="match status" value="1"/>
</dbReference>
<feature type="region of interest" description="Disordered" evidence="1">
    <location>
        <begin position="135"/>
        <end position="163"/>
    </location>
</feature>
<dbReference type="Proteomes" id="UP000823399">
    <property type="component" value="Unassembled WGS sequence"/>
</dbReference>
<protein>
    <submittedName>
        <fullName evidence="2">Uncharacterized protein</fullName>
    </submittedName>
</protein>
<reference evidence="2" key="1">
    <citation type="journal article" date="2020" name="New Phytol.">
        <title>Comparative genomics reveals dynamic genome evolution in host specialist ectomycorrhizal fungi.</title>
        <authorList>
            <person name="Lofgren L.A."/>
            <person name="Nguyen N.H."/>
            <person name="Vilgalys R."/>
            <person name="Ruytinx J."/>
            <person name="Liao H.L."/>
            <person name="Branco S."/>
            <person name="Kuo A."/>
            <person name="LaButti K."/>
            <person name="Lipzen A."/>
            <person name="Andreopoulos W."/>
            <person name="Pangilinan J."/>
            <person name="Riley R."/>
            <person name="Hundley H."/>
            <person name="Na H."/>
            <person name="Barry K."/>
            <person name="Grigoriev I.V."/>
            <person name="Stajich J.E."/>
            <person name="Kennedy P.G."/>
        </authorList>
    </citation>
    <scope>NUCLEOTIDE SEQUENCE</scope>
    <source>
        <strain evidence="2">FC423</strain>
    </source>
</reference>
<gene>
    <name evidence="2" type="ORF">F5147DRAFT_823212</name>
</gene>
<dbReference type="EMBL" id="JABBWM010000098">
    <property type="protein sequence ID" value="KAG2091191.1"/>
    <property type="molecule type" value="Genomic_DNA"/>
</dbReference>
<dbReference type="PANTHER" id="PTHR13361">
    <property type="entry name" value="WW DOMAIN-BINDING PROTEIN 11"/>
    <property type="match status" value="1"/>
</dbReference>
<feature type="region of interest" description="Disordered" evidence="1">
    <location>
        <begin position="77"/>
        <end position="115"/>
    </location>
</feature>
<dbReference type="InterPro" id="IPR022698">
    <property type="entry name" value="OrsD"/>
</dbReference>
<dbReference type="GO" id="GO:0005681">
    <property type="term" value="C:spliceosomal complex"/>
    <property type="evidence" value="ECO:0007669"/>
    <property type="project" value="TreeGrafter"/>
</dbReference>
<keyword evidence="3" id="KW-1185">Reference proteome</keyword>
<evidence type="ECO:0000256" key="1">
    <source>
        <dbReference type="SAM" id="MobiDB-lite"/>
    </source>
</evidence>
<evidence type="ECO:0000313" key="2">
    <source>
        <dbReference type="EMBL" id="KAG2091191.1"/>
    </source>
</evidence>
<proteinExistence type="predicted"/>
<dbReference type="RefSeq" id="XP_041286448.1">
    <property type="nucleotide sequence ID" value="XM_041443763.1"/>
</dbReference>
<evidence type="ECO:0000313" key="3">
    <source>
        <dbReference type="Proteomes" id="UP000823399"/>
    </source>
</evidence>
<feature type="region of interest" description="Disordered" evidence="1">
    <location>
        <begin position="595"/>
        <end position="626"/>
    </location>
</feature>
<dbReference type="PANTHER" id="PTHR13361:SF1">
    <property type="entry name" value="WW DOMAIN-BINDING PROTEIN 11"/>
    <property type="match status" value="1"/>
</dbReference>
<dbReference type="GeneID" id="64706022"/>
<sequence length="1444" mass="160030">GHLDYIRRHHDKCLVGPVSGDTPQSIYGPTVNEWTSFSLGEYVERNYGHMYSGASASSANIALHVPQGEMDQTMAQDVISPDPAPPALPASPAPPAPPAPPALPTSPAVPASPAPMPPAPMPPAPMPPAPMPPAPMPPAPMPLTPTRLTPSPTQTPVMSMPSPMQTPVMRTPLPMPTPVMRTPSPMQAPAYPDYRHGTPSGLQNCDNFGEGNGAEPAQPGPLQCPTAGSFLDGPPSPLESAAIPAPQVNGEDPLCRLIDVREFDALRLMTKFQPDLKLFVCERCRCGVWADQLVGHIINNHKQHLSHSVKKTTLEITIKAASQKLGAAEYSQRPIVLPKRVLPPLPWLLEPVRGFQCRHCPYVAGTFDSVGDHGKKTHPRHELGPCISKQDQPVFAQRLFSKNQYFVVHMMLQNVGPDHLFAKFYSTLSARYINGAFVTGDLSDTSDVAEHSPFLTNTGWAEATKGYSLAALRDLSVSKVVKQDIDCIARIKGIGAKYLSMISSASEIDHALLDELTSWRTRYRPFQILQERHSVEGYGVHCDRLIMMILRIKSIQTDSDEGTSSEASSDYESHGECEGIEEDIIIPGLDWNDMDFADGDGDEDEDEEGERGPISWPDEDGSENLTCLSAADDHPPYPIFLNAIQKRRAKILRESCADPDSPEEQLMEAYHLLLLSVFTTHTSDNPRPLHSFVDSFVISTSVNAQGHFASPHLISSHLSKIVYVGLFSILTEVMKSPDPYQTFMKTMKVWIEPGMRTPFCTIRRYSRLCYAICRGHIALPRLQFAVLDGPDFTFDGKSLSVTSMTRMYHSVYRDMVHILEQDLLFGASDADLHPLKTPKEITDNTHERVLGRGVLVSEMQAAWVLMKLIMSDEKLMKKYFSIDSNGHPVPRKGAWEEYLDSIEVFKEHFYFLFHQIPGMPKRGAEEIRTKIVDTSFRSRNLMYLFRRLACIGDYSKSSRNSGNDKLTLHFMARPLEIVLRRFQASVATIGAWAIDLVLPAESIDPHHHCYLLSSKGQRWTSERLSRILQQLTSKHLPGKVCLNMSSLRHILPGIAEHYHISDVLTPRTDDVLHSQLGHNQNTGDRMYARTHQDHPQLTSTMAHRTMRFCDLWQELLGFKEDTPNEDAALSLQASYAHQQSSSKNTLSSLWTRRSSPIAASNPDMTVPPHNHDLLEEIQSMRAALAKLTHMVSSISRAVLPSGTAAPAIQLSRQSNSGIVHLTTASADGLGQSDDLVNTTSAALDANSPPADYEVSHNQQLAKRRSLPSNSEDEVEERPLKRLRTNALGDDRGPLGIDSLSLHTEERPASADSEALQEDISKVYCPQCDVHLSGSDSDIATHFQDKKRQEGINSWHIRSFKAPVAGQRHEIFIHRARDLKFLCPCGFSDYEKHAMQAHLASLIPRAGESQVGHENNKMVPVHASPALAIIRLCTFSPSFLIVPAT</sequence>
<comment type="caution">
    <text evidence="2">The sequence shown here is derived from an EMBL/GenBank/DDBJ whole genome shotgun (WGS) entry which is preliminary data.</text>
</comment>
<feature type="compositionally biased region" description="Pro residues" evidence="1">
    <location>
        <begin position="82"/>
        <end position="104"/>
    </location>
</feature>
<dbReference type="PRINTS" id="PR01217">
    <property type="entry name" value="PRICHEXTENSN"/>
</dbReference>
<feature type="non-terminal residue" evidence="2">
    <location>
        <position position="1444"/>
    </location>
</feature>
<feature type="compositionally biased region" description="Low complexity" evidence="1">
    <location>
        <begin position="144"/>
        <end position="156"/>
    </location>
</feature>
<feature type="region of interest" description="Disordered" evidence="1">
    <location>
        <begin position="1241"/>
        <end position="1298"/>
    </location>
</feature>
<accession>A0A9P7JMN7</accession>
<name>A0A9P7JMN7_9AGAM</name>
<organism evidence="2 3">
    <name type="scientific">Suillus discolor</name>
    <dbReference type="NCBI Taxonomy" id="1912936"/>
    <lineage>
        <taxon>Eukaryota</taxon>
        <taxon>Fungi</taxon>
        <taxon>Dikarya</taxon>
        <taxon>Basidiomycota</taxon>
        <taxon>Agaricomycotina</taxon>
        <taxon>Agaricomycetes</taxon>
        <taxon>Agaricomycetidae</taxon>
        <taxon>Boletales</taxon>
        <taxon>Suillineae</taxon>
        <taxon>Suillaceae</taxon>
        <taxon>Suillus</taxon>
    </lineage>
</organism>
<dbReference type="OrthoDB" id="3031777at2759"/>
<feature type="compositionally biased region" description="Acidic residues" evidence="1">
    <location>
        <begin position="595"/>
        <end position="609"/>
    </location>
</feature>